<gene>
    <name evidence="2" type="ORF">GA0061094_1682</name>
</gene>
<keyword evidence="1" id="KW-1133">Transmembrane helix</keyword>
<evidence type="ECO:0000256" key="1">
    <source>
        <dbReference type="SAM" id="Phobius"/>
    </source>
</evidence>
<dbReference type="Pfam" id="PF17280">
    <property type="entry name" value="DUF5345"/>
    <property type="match status" value="1"/>
</dbReference>
<dbReference type="AlphaFoldDB" id="A0A0V8HHN6"/>
<dbReference type="OrthoDB" id="2881830at2"/>
<protein>
    <submittedName>
        <fullName evidence="2">Uncharacterized protein</fullName>
    </submittedName>
</protein>
<reference evidence="3" key="1">
    <citation type="submission" date="2016-08" db="EMBL/GenBank/DDBJ databases">
        <authorList>
            <person name="Varghese N."/>
            <person name="Submissions Spin"/>
        </authorList>
    </citation>
    <scope>NUCLEOTIDE SEQUENCE [LARGE SCALE GENOMIC DNA]</scope>
    <source>
        <strain evidence="3">SGD-1123</strain>
    </source>
</reference>
<organism evidence="2 3">
    <name type="scientific">[Bacillus] enclensis</name>
    <dbReference type="NCBI Taxonomy" id="1402860"/>
    <lineage>
        <taxon>Bacteria</taxon>
        <taxon>Bacillati</taxon>
        <taxon>Bacillota</taxon>
        <taxon>Bacilli</taxon>
        <taxon>Bacillales</taxon>
        <taxon>Bacillaceae</taxon>
        <taxon>Rossellomorea</taxon>
    </lineage>
</organism>
<keyword evidence="3" id="KW-1185">Reference proteome</keyword>
<feature type="transmembrane region" description="Helical" evidence="1">
    <location>
        <begin position="82"/>
        <end position="102"/>
    </location>
</feature>
<evidence type="ECO:0000313" key="2">
    <source>
        <dbReference type="EMBL" id="SCB98985.1"/>
    </source>
</evidence>
<sequence>MNNEHQPTKENELDHILKAGMEPMDKEVEDTTPSEEWFQQFVLQQQKDIKAGLKRDLILFLLIAGCLLLLLSLTLLKQPMLFLLLQGAVFIGGAAFASLVFFKQVKKI</sequence>
<accession>A0A0V8HHN6</accession>
<dbReference type="Proteomes" id="UP000181997">
    <property type="component" value="Unassembled WGS sequence"/>
</dbReference>
<proteinExistence type="predicted"/>
<evidence type="ECO:0000313" key="3">
    <source>
        <dbReference type="Proteomes" id="UP000181997"/>
    </source>
</evidence>
<dbReference type="InterPro" id="IPR035238">
    <property type="entry name" value="DUF5345"/>
</dbReference>
<keyword evidence="1" id="KW-0812">Transmembrane</keyword>
<name>A0A0V8HHN6_9BACI</name>
<feature type="transmembrane region" description="Helical" evidence="1">
    <location>
        <begin position="57"/>
        <end position="76"/>
    </location>
</feature>
<keyword evidence="1" id="KW-0472">Membrane</keyword>
<dbReference type="EMBL" id="FMAU01000002">
    <property type="protein sequence ID" value="SCB98985.1"/>
    <property type="molecule type" value="Genomic_DNA"/>
</dbReference>
<dbReference type="RefSeq" id="WP_058298156.1">
    <property type="nucleotide sequence ID" value="NZ_FMAU01000002.1"/>
</dbReference>